<evidence type="ECO:0000313" key="2">
    <source>
        <dbReference type="EMBL" id="MFC1420796.1"/>
    </source>
</evidence>
<dbReference type="EMBL" id="JBHFAB010000030">
    <property type="protein sequence ID" value="MFC1420796.1"/>
    <property type="molecule type" value="Genomic_DNA"/>
</dbReference>
<dbReference type="Proteomes" id="UP001592531">
    <property type="component" value="Unassembled WGS sequence"/>
</dbReference>
<evidence type="ECO:0000256" key="1">
    <source>
        <dbReference type="SAM" id="MobiDB-lite"/>
    </source>
</evidence>
<gene>
    <name evidence="2" type="ORF">ACEZDE_29740</name>
</gene>
<protein>
    <recommendedName>
        <fullName evidence="4">Mucin-2</fullName>
    </recommendedName>
</protein>
<sequence>MSWFKVDDSAHSHPKMRRAGKAAVGLWVMCGSYASAYLTDGVIPGETANREGSPQQIAKLVRVGLWHGAGHTCPRCPQPAAGDYFIHDYGVYNPSRAKVLAEREKAAEKKRQQRAGAPSGGGGPAGSGEKVGEKTTSNKVQTKSFSSFSEGTFFDESAGEEPASPGYSPGYRARAARPAPEVPPNGGTSTASHATRASAVPDRLRPLAKALSAAGLGAVAWDITKITDWERVRLQVERLGTDLMVESALAAAQRRGKPDSVTAWINRWESLTDPQPPSTDVTAAGPNVYPITSARGPAGTDANLAGHAALIAQLAAMEGQQ</sequence>
<organism evidence="2 3">
    <name type="scientific">Streptacidiphilus cavernicola</name>
    <dbReference type="NCBI Taxonomy" id="3342716"/>
    <lineage>
        <taxon>Bacteria</taxon>
        <taxon>Bacillati</taxon>
        <taxon>Actinomycetota</taxon>
        <taxon>Actinomycetes</taxon>
        <taxon>Kitasatosporales</taxon>
        <taxon>Streptomycetaceae</taxon>
        <taxon>Streptacidiphilus</taxon>
    </lineage>
</organism>
<accession>A0ABV6W464</accession>
<keyword evidence="3" id="KW-1185">Reference proteome</keyword>
<reference evidence="2 3" key="1">
    <citation type="submission" date="2024-09" db="EMBL/GenBank/DDBJ databases">
        <authorList>
            <person name="Lee S.D."/>
        </authorList>
    </citation>
    <scope>NUCLEOTIDE SEQUENCE [LARGE SCALE GENOMIC DNA]</scope>
    <source>
        <strain evidence="2 3">N8-3</strain>
    </source>
</reference>
<dbReference type="RefSeq" id="WP_380542743.1">
    <property type="nucleotide sequence ID" value="NZ_JBHFAB010000030.1"/>
</dbReference>
<feature type="region of interest" description="Disordered" evidence="1">
    <location>
        <begin position="102"/>
        <end position="198"/>
    </location>
</feature>
<evidence type="ECO:0000313" key="3">
    <source>
        <dbReference type="Proteomes" id="UP001592531"/>
    </source>
</evidence>
<proteinExistence type="predicted"/>
<comment type="caution">
    <text evidence="2">The sequence shown here is derived from an EMBL/GenBank/DDBJ whole genome shotgun (WGS) entry which is preliminary data.</text>
</comment>
<evidence type="ECO:0008006" key="4">
    <source>
        <dbReference type="Google" id="ProtNLM"/>
    </source>
</evidence>
<name>A0ABV6W464_9ACTN</name>
<feature type="compositionally biased region" description="Polar residues" evidence="1">
    <location>
        <begin position="134"/>
        <end position="150"/>
    </location>
</feature>
<feature type="compositionally biased region" description="Low complexity" evidence="1">
    <location>
        <begin position="188"/>
        <end position="198"/>
    </location>
</feature>